<reference evidence="5" key="1">
    <citation type="submission" date="2009-08" db="EMBL/GenBank/DDBJ databases">
        <title>The complete genome of Chitinophaga pinensis DSM 2588.</title>
        <authorList>
            <consortium name="US DOE Joint Genome Institute (JGI-PGF)"/>
            <person name="Lucas S."/>
            <person name="Copeland A."/>
            <person name="Lapidus A."/>
            <person name="Glavina del Rio T."/>
            <person name="Dalin E."/>
            <person name="Tice H."/>
            <person name="Bruce D."/>
            <person name="Goodwin L."/>
            <person name="Pitluck S."/>
            <person name="Kyrpides N."/>
            <person name="Mavromatis K."/>
            <person name="Ivanova N."/>
            <person name="Mikhailova N."/>
            <person name="Sims D."/>
            <person name="Meinche L."/>
            <person name="Brettin T."/>
            <person name="Detter J.C."/>
            <person name="Han C."/>
            <person name="Larimer F."/>
            <person name="Land M."/>
            <person name="Hauser L."/>
            <person name="Markowitz V."/>
            <person name="Cheng J.-F."/>
            <person name="Hugenholtz P."/>
            <person name="Woyke T."/>
            <person name="Wu D."/>
            <person name="Spring S."/>
            <person name="Klenk H.-P."/>
            <person name="Eisen J.A."/>
        </authorList>
    </citation>
    <scope>NUCLEOTIDE SEQUENCE [LARGE SCALE GENOMIC DNA]</scope>
    <source>
        <strain evidence="5">ATCC 43595 / DSM 2588 / LMG 13176 / NBRC 15968 / NCIMB 11800 / UQM 2034</strain>
    </source>
</reference>
<dbReference type="SUPFAM" id="SSF50129">
    <property type="entry name" value="GroES-like"/>
    <property type="match status" value="1"/>
</dbReference>
<dbReference type="InterPro" id="IPR036291">
    <property type="entry name" value="NAD(P)-bd_dom_sf"/>
</dbReference>
<dbReference type="Gene3D" id="3.40.50.720">
    <property type="entry name" value="NAD(P)-binding Rossmann-like Domain"/>
    <property type="match status" value="1"/>
</dbReference>
<evidence type="ECO:0000256" key="1">
    <source>
        <dbReference type="ARBA" id="ARBA00022857"/>
    </source>
</evidence>
<dbReference type="InterPro" id="IPR013154">
    <property type="entry name" value="ADH-like_N"/>
</dbReference>
<dbReference type="EMBL" id="CP001699">
    <property type="protein sequence ID" value="ACU63048.1"/>
    <property type="molecule type" value="Genomic_DNA"/>
</dbReference>
<dbReference type="InterPro" id="IPR020843">
    <property type="entry name" value="ER"/>
</dbReference>
<dbReference type="SUPFAM" id="SSF51735">
    <property type="entry name" value="NAD(P)-binding Rossmann-fold domains"/>
    <property type="match status" value="1"/>
</dbReference>
<accession>A0A979GUX3</accession>
<dbReference type="InterPro" id="IPR014189">
    <property type="entry name" value="Quinone_OxRdtase_PIG3"/>
</dbReference>
<organism evidence="4 5">
    <name type="scientific">Chitinophaga pinensis (strain ATCC 43595 / DSM 2588 / LMG 13176 / NBRC 15968 / NCIMB 11800 / UQM 2034)</name>
    <dbReference type="NCBI Taxonomy" id="485918"/>
    <lineage>
        <taxon>Bacteria</taxon>
        <taxon>Pseudomonadati</taxon>
        <taxon>Bacteroidota</taxon>
        <taxon>Chitinophagia</taxon>
        <taxon>Chitinophagales</taxon>
        <taxon>Chitinophagaceae</taxon>
        <taxon>Chitinophaga</taxon>
    </lineage>
</organism>
<dbReference type="PANTHER" id="PTHR48106">
    <property type="entry name" value="QUINONE OXIDOREDUCTASE PIG3-RELATED"/>
    <property type="match status" value="1"/>
</dbReference>
<dbReference type="Pfam" id="PF08240">
    <property type="entry name" value="ADH_N"/>
    <property type="match status" value="1"/>
</dbReference>
<dbReference type="CDD" id="cd05276">
    <property type="entry name" value="p53_inducible_oxidoreductase"/>
    <property type="match status" value="1"/>
</dbReference>
<keyword evidence="2" id="KW-0560">Oxidoreductase</keyword>
<dbReference type="PANTHER" id="PTHR48106:SF8">
    <property type="entry name" value="OS02G0805600 PROTEIN"/>
    <property type="match status" value="1"/>
</dbReference>
<sequence>MKAAVITQAGGPEVLQWKDYADPVPGREEVLIEVKAAGINRADVAQRQGKYPPPPGVTVDIPGLEVAGVVISCGEGVTRWKAGDRVCALLAGGGYAEKVAVLEGQCLPVPEGYSFTEAAALPEAIYTVWSNVFQRGRLQRGETFLIHGGSSGIGVTAIQLAHALGSRVIVTVGSEAKGVACTELGADRFINYKSSDFEQELADEKVDVILDMVGGEYLPKNLRILREEGRLVYINTMGGNRTELDLSLVMRKRLSITGSTLRGREYAYKKALTEDILEHVWPLLNTGQFKPVIYSLFPFEEAAAAHRVMESSEHIGKLILTAS</sequence>
<dbReference type="Gene3D" id="3.90.180.10">
    <property type="entry name" value="Medium-chain alcohol dehydrogenases, catalytic domain"/>
    <property type="match status" value="1"/>
</dbReference>
<evidence type="ECO:0000313" key="4">
    <source>
        <dbReference type="EMBL" id="ACU63048.1"/>
    </source>
</evidence>
<evidence type="ECO:0000259" key="3">
    <source>
        <dbReference type="SMART" id="SM00829"/>
    </source>
</evidence>
<protein>
    <submittedName>
        <fullName evidence="4">NAD(P)H quinone oxidoreductase, PIG3 family</fullName>
    </submittedName>
</protein>
<dbReference type="OrthoDB" id="648910at2"/>
<feature type="domain" description="Enoyl reductase (ER)" evidence="3">
    <location>
        <begin position="10"/>
        <end position="320"/>
    </location>
</feature>
<dbReference type="SMART" id="SM00829">
    <property type="entry name" value="PKS_ER"/>
    <property type="match status" value="1"/>
</dbReference>
<dbReference type="KEGG" id="cpi:Cpin_5622"/>
<dbReference type="AlphaFoldDB" id="A0A979GUX3"/>
<keyword evidence="1" id="KW-0521">NADP</keyword>
<dbReference type="NCBIfam" id="TIGR02824">
    <property type="entry name" value="quinone_pig3"/>
    <property type="match status" value="1"/>
</dbReference>
<dbReference type="InterPro" id="IPR011032">
    <property type="entry name" value="GroES-like_sf"/>
</dbReference>
<reference evidence="4 5" key="2">
    <citation type="journal article" date="2010" name="Stand. Genomic Sci.">
        <title>Complete genome sequence of Chitinophaga pinensis type strain (UQM 2034).</title>
        <authorList>
            <person name="Glavina Del Rio T."/>
            <person name="Abt B."/>
            <person name="Spring S."/>
            <person name="Lapidus A."/>
            <person name="Nolan M."/>
            <person name="Tice H."/>
            <person name="Copeland A."/>
            <person name="Cheng J.F."/>
            <person name="Chen F."/>
            <person name="Bruce D."/>
            <person name="Goodwin L."/>
            <person name="Pitluck S."/>
            <person name="Ivanova N."/>
            <person name="Mavromatis K."/>
            <person name="Mikhailova N."/>
            <person name="Pati A."/>
            <person name="Chen A."/>
            <person name="Palaniappan K."/>
            <person name="Land M."/>
            <person name="Hauser L."/>
            <person name="Chang Y.J."/>
            <person name="Jeffries C.D."/>
            <person name="Chain P."/>
            <person name="Saunders E."/>
            <person name="Detter J.C."/>
            <person name="Brettin T."/>
            <person name="Rohde M."/>
            <person name="Goker M."/>
            <person name="Bristow J."/>
            <person name="Eisen J.A."/>
            <person name="Markowitz V."/>
            <person name="Hugenholtz P."/>
            <person name="Kyrpides N.C."/>
            <person name="Klenk H.P."/>
            <person name="Lucas S."/>
        </authorList>
    </citation>
    <scope>NUCLEOTIDE SEQUENCE [LARGE SCALE GENOMIC DNA]</scope>
    <source>
        <strain evidence="5">ATCC 43595 / DSM 2588 / LMG 13176 / NBRC 15968 / NCIMB 11800 / UQM 2034</strain>
    </source>
</reference>
<dbReference type="Pfam" id="PF13602">
    <property type="entry name" value="ADH_zinc_N_2"/>
    <property type="match status" value="1"/>
</dbReference>
<gene>
    <name evidence="4" type="ordered locus">Cpin_5622</name>
</gene>
<evidence type="ECO:0000313" key="5">
    <source>
        <dbReference type="Proteomes" id="UP000002215"/>
    </source>
</evidence>
<name>A0A979GUX3_CHIPD</name>
<dbReference type="Proteomes" id="UP000002215">
    <property type="component" value="Chromosome"/>
</dbReference>
<proteinExistence type="predicted"/>
<dbReference type="GO" id="GO:0070402">
    <property type="term" value="F:NADPH binding"/>
    <property type="evidence" value="ECO:0007669"/>
    <property type="project" value="TreeGrafter"/>
</dbReference>
<dbReference type="GO" id="GO:0016651">
    <property type="term" value="F:oxidoreductase activity, acting on NAD(P)H"/>
    <property type="evidence" value="ECO:0007669"/>
    <property type="project" value="TreeGrafter"/>
</dbReference>
<evidence type="ECO:0000256" key="2">
    <source>
        <dbReference type="ARBA" id="ARBA00023002"/>
    </source>
</evidence>
<dbReference type="RefSeq" id="WP_012793215.1">
    <property type="nucleotide sequence ID" value="NC_013132.1"/>
</dbReference>